<keyword evidence="2" id="KW-1185">Reference proteome</keyword>
<gene>
    <name evidence="1" type="ORF">EVAR_38629_1</name>
</gene>
<dbReference type="EMBL" id="BGZK01001010">
    <property type="protein sequence ID" value="GBP68393.1"/>
    <property type="molecule type" value="Genomic_DNA"/>
</dbReference>
<accession>A0A4C1XZ12</accession>
<dbReference type="Proteomes" id="UP000299102">
    <property type="component" value="Unassembled WGS sequence"/>
</dbReference>
<evidence type="ECO:0000313" key="1">
    <source>
        <dbReference type="EMBL" id="GBP68393.1"/>
    </source>
</evidence>
<evidence type="ECO:0000313" key="2">
    <source>
        <dbReference type="Proteomes" id="UP000299102"/>
    </source>
</evidence>
<sequence>MRVEFNAKSLASACNCALSAHIVQKGYKVSPAGAAPARAAVPLFRSALIVRSSASAYLTSSRLEVPISLASLVQFRPRTAFFTSLTREILQSYLKIQKRYAKYEVRRWGASVSTDTTLARAFIGTVQGGVCGGGGRPEGHAIVHFFSGEGPRRARLSMALVTWNGFPL</sequence>
<reference evidence="1 2" key="1">
    <citation type="journal article" date="2019" name="Commun. Biol.">
        <title>The bagworm genome reveals a unique fibroin gene that provides high tensile strength.</title>
        <authorList>
            <person name="Kono N."/>
            <person name="Nakamura H."/>
            <person name="Ohtoshi R."/>
            <person name="Tomita M."/>
            <person name="Numata K."/>
            <person name="Arakawa K."/>
        </authorList>
    </citation>
    <scope>NUCLEOTIDE SEQUENCE [LARGE SCALE GENOMIC DNA]</scope>
</reference>
<protein>
    <submittedName>
        <fullName evidence="1">Uncharacterized protein</fullName>
    </submittedName>
</protein>
<organism evidence="1 2">
    <name type="scientific">Eumeta variegata</name>
    <name type="common">Bagworm moth</name>
    <name type="synonym">Eumeta japonica</name>
    <dbReference type="NCBI Taxonomy" id="151549"/>
    <lineage>
        <taxon>Eukaryota</taxon>
        <taxon>Metazoa</taxon>
        <taxon>Ecdysozoa</taxon>
        <taxon>Arthropoda</taxon>
        <taxon>Hexapoda</taxon>
        <taxon>Insecta</taxon>
        <taxon>Pterygota</taxon>
        <taxon>Neoptera</taxon>
        <taxon>Endopterygota</taxon>
        <taxon>Lepidoptera</taxon>
        <taxon>Glossata</taxon>
        <taxon>Ditrysia</taxon>
        <taxon>Tineoidea</taxon>
        <taxon>Psychidae</taxon>
        <taxon>Oiketicinae</taxon>
        <taxon>Eumeta</taxon>
    </lineage>
</organism>
<name>A0A4C1XZ12_EUMVA</name>
<dbReference type="AlphaFoldDB" id="A0A4C1XZ12"/>
<comment type="caution">
    <text evidence="1">The sequence shown here is derived from an EMBL/GenBank/DDBJ whole genome shotgun (WGS) entry which is preliminary data.</text>
</comment>
<proteinExistence type="predicted"/>